<keyword evidence="1" id="KW-0175">Coiled coil</keyword>
<feature type="region of interest" description="Disordered" evidence="2">
    <location>
        <begin position="141"/>
        <end position="161"/>
    </location>
</feature>
<feature type="compositionally biased region" description="Polar residues" evidence="2">
    <location>
        <begin position="419"/>
        <end position="430"/>
    </location>
</feature>
<dbReference type="Proteomes" id="UP000887226">
    <property type="component" value="Unassembled WGS sequence"/>
</dbReference>
<feature type="coiled-coil region" evidence="1">
    <location>
        <begin position="742"/>
        <end position="774"/>
    </location>
</feature>
<feature type="region of interest" description="Disordered" evidence="2">
    <location>
        <begin position="419"/>
        <end position="475"/>
    </location>
</feature>
<evidence type="ECO:0000256" key="2">
    <source>
        <dbReference type="SAM" id="MobiDB-lite"/>
    </source>
</evidence>
<evidence type="ECO:0000256" key="1">
    <source>
        <dbReference type="SAM" id="Coils"/>
    </source>
</evidence>
<feature type="region of interest" description="Disordered" evidence="2">
    <location>
        <begin position="863"/>
        <end position="892"/>
    </location>
</feature>
<evidence type="ECO:0000313" key="4">
    <source>
        <dbReference type="Proteomes" id="UP000887226"/>
    </source>
</evidence>
<feature type="compositionally biased region" description="Polar residues" evidence="2">
    <location>
        <begin position="647"/>
        <end position="659"/>
    </location>
</feature>
<feature type="compositionally biased region" description="Basic and acidic residues" evidence="2">
    <location>
        <begin position="202"/>
        <end position="213"/>
    </location>
</feature>
<feature type="compositionally biased region" description="Low complexity" evidence="2">
    <location>
        <begin position="543"/>
        <end position="570"/>
    </location>
</feature>
<dbReference type="OrthoDB" id="3565337at2759"/>
<organism evidence="3 4">
    <name type="scientific">Calycina marina</name>
    <dbReference type="NCBI Taxonomy" id="1763456"/>
    <lineage>
        <taxon>Eukaryota</taxon>
        <taxon>Fungi</taxon>
        <taxon>Dikarya</taxon>
        <taxon>Ascomycota</taxon>
        <taxon>Pezizomycotina</taxon>
        <taxon>Leotiomycetes</taxon>
        <taxon>Helotiales</taxon>
        <taxon>Pezizellaceae</taxon>
        <taxon>Calycina</taxon>
    </lineage>
</organism>
<reference evidence="3" key="1">
    <citation type="journal article" date="2021" name="IMA Fungus">
        <title>Genomic characterization of three marine fungi, including Emericellopsis atlantica sp. nov. with signatures of a generalist lifestyle and marine biomass degradation.</title>
        <authorList>
            <person name="Hagestad O.C."/>
            <person name="Hou L."/>
            <person name="Andersen J.H."/>
            <person name="Hansen E.H."/>
            <person name="Altermark B."/>
            <person name="Li C."/>
            <person name="Kuhnert E."/>
            <person name="Cox R.J."/>
            <person name="Crous P.W."/>
            <person name="Spatafora J.W."/>
            <person name="Lail K."/>
            <person name="Amirebrahimi M."/>
            <person name="Lipzen A."/>
            <person name="Pangilinan J."/>
            <person name="Andreopoulos W."/>
            <person name="Hayes R.D."/>
            <person name="Ng V."/>
            <person name="Grigoriev I.V."/>
            <person name="Jackson S.A."/>
            <person name="Sutton T.D.S."/>
            <person name="Dobson A.D.W."/>
            <person name="Rama T."/>
        </authorList>
    </citation>
    <scope>NUCLEOTIDE SEQUENCE</scope>
    <source>
        <strain evidence="3">TRa3180A</strain>
    </source>
</reference>
<feature type="region of interest" description="Disordered" evidence="2">
    <location>
        <begin position="779"/>
        <end position="810"/>
    </location>
</feature>
<feature type="region of interest" description="Disordered" evidence="2">
    <location>
        <begin position="201"/>
        <end position="232"/>
    </location>
</feature>
<feature type="compositionally biased region" description="Polar residues" evidence="2">
    <location>
        <begin position="629"/>
        <end position="638"/>
    </location>
</feature>
<dbReference type="AlphaFoldDB" id="A0A9P8CI56"/>
<accession>A0A9P8CI56</accession>
<protein>
    <submittedName>
        <fullName evidence="3">Uncharacterized protein</fullName>
    </submittedName>
</protein>
<gene>
    <name evidence="3" type="ORF">BJ878DRAFT_111850</name>
</gene>
<sequence>MSTNWNFREILDINPDSNDFECVGINASDDSTCFNKRPLLSEMGLAKACGVLNQMDHVGSLKASFNHLDELARLCLCVVHSDAGTEHITTFWKKKVVHHMKKEVTAIARPKTRRPIEKQRGNSQSLDAVVEGLKINSAQAPLSHRTDSISEATKRPAPSRAMSNKISSLISEVGFQDPTNENYTPIGKASKIVPSLPASCLQRRDTADEKSSRNNEWVSEQLSSITRPHPRLQSARVAQKDFEEGLAAFVDLNITYTRPRGLTSDTMQATPSTPKHFSRPRTGTMSSTGSSSTSRSNHSSTDSAGYLTSASSVGPSPATKPTVLEPLEDTNFKPISLPAPVLQRRSTEDAPLPKFDFFIFSNLPLPPGHKRSIAERNKRMSITSNSTSIFELDPGYKHAKCSELDPSWSEFPALTTTEKQVEPQLTSKNLNVRPGSVKPLLPRRSSDRLRLQTDLSPAPEPVMRKPTGLRPKTPMYDIVSPIEESRDEVSWLKTDATPRQSQIEISPLPKDGTVLLQFDSIEPTRTSWMVSPISRPASRKMSRSFSRSRSGSRSGRSSRNSSPAPSRSESPAPPIPDYPEPLTLTRKLSLGLSRTPSNLQRTPPAITRAPSLFTRTLSRTLSRSRSSSKARPQTSASSPALHRRATDSPSGLQQSTTPANDGVPLNKLIAMSHELARRLDGEESYGEVVVRPSSSYKFRLPSARLADAPPLPELRMSRLFIGLDLDVTSHQKFSQLDFRIPRKAVAQEVVQHREQMEQEEYEREQNLLELYELERQPRGRAVQRQQDVQELDAQQRGRGPQALESALPRSRSLGATNYKVEIQSDNEAWPLVEDDTLVCDVCGGQHGVVWKCGRVLERAVFERGTQKKKPTKESRRKSKKNAADEGRPRRGTIRRIRMRVVRALTV</sequence>
<feature type="region of interest" description="Disordered" evidence="2">
    <location>
        <begin position="529"/>
        <end position="665"/>
    </location>
</feature>
<dbReference type="EMBL" id="MU253759">
    <property type="protein sequence ID" value="KAG9247963.1"/>
    <property type="molecule type" value="Genomic_DNA"/>
</dbReference>
<feature type="compositionally biased region" description="Polar residues" evidence="2">
    <location>
        <begin position="214"/>
        <end position="226"/>
    </location>
</feature>
<comment type="caution">
    <text evidence="3">The sequence shown here is derived from an EMBL/GenBank/DDBJ whole genome shotgun (WGS) entry which is preliminary data.</text>
</comment>
<feature type="compositionally biased region" description="Basic residues" evidence="2">
    <location>
        <begin position="866"/>
        <end position="880"/>
    </location>
</feature>
<feature type="compositionally biased region" description="Low complexity" evidence="2">
    <location>
        <begin position="280"/>
        <end position="303"/>
    </location>
</feature>
<name>A0A9P8CI56_9HELO</name>
<keyword evidence="4" id="KW-1185">Reference proteome</keyword>
<feature type="compositionally biased region" description="Low complexity" evidence="2">
    <location>
        <begin position="611"/>
        <end position="627"/>
    </location>
</feature>
<feature type="compositionally biased region" description="Polar residues" evidence="2">
    <location>
        <begin position="263"/>
        <end position="275"/>
    </location>
</feature>
<feature type="compositionally biased region" description="Basic and acidic residues" evidence="2">
    <location>
        <begin position="144"/>
        <end position="154"/>
    </location>
</feature>
<evidence type="ECO:0000313" key="3">
    <source>
        <dbReference type="EMBL" id="KAG9247963.1"/>
    </source>
</evidence>
<feature type="region of interest" description="Disordered" evidence="2">
    <location>
        <begin position="261"/>
        <end position="324"/>
    </location>
</feature>
<feature type="compositionally biased region" description="Polar residues" evidence="2">
    <location>
        <begin position="592"/>
        <end position="601"/>
    </location>
</feature>
<proteinExistence type="predicted"/>